<dbReference type="GO" id="GO:0042054">
    <property type="term" value="F:histone methyltransferase activity"/>
    <property type="evidence" value="ECO:0007669"/>
    <property type="project" value="TreeGrafter"/>
</dbReference>
<dbReference type="InterPro" id="IPR025799">
    <property type="entry name" value="Arg_MeTrfase"/>
</dbReference>
<dbReference type="GO" id="GO:0035241">
    <property type="term" value="F:protein-arginine omega-N monomethyltransferase activity"/>
    <property type="evidence" value="ECO:0007669"/>
    <property type="project" value="TreeGrafter"/>
</dbReference>
<dbReference type="PANTHER" id="PTHR11006">
    <property type="entry name" value="PROTEIN ARGININE N-METHYLTRANSFERASE"/>
    <property type="match status" value="1"/>
</dbReference>
<accession>A0AAW0IVL3</accession>
<organism evidence="2 3">
    <name type="scientific">Myodes glareolus</name>
    <name type="common">Bank vole</name>
    <name type="synonym">Clethrionomys glareolus</name>
    <dbReference type="NCBI Taxonomy" id="447135"/>
    <lineage>
        <taxon>Eukaryota</taxon>
        <taxon>Metazoa</taxon>
        <taxon>Chordata</taxon>
        <taxon>Craniata</taxon>
        <taxon>Vertebrata</taxon>
        <taxon>Euteleostomi</taxon>
        <taxon>Mammalia</taxon>
        <taxon>Eutheria</taxon>
        <taxon>Euarchontoglires</taxon>
        <taxon>Glires</taxon>
        <taxon>Rodentia</taxon>
        <taxon>Myomorpha</taxon>
        <taxon>Muroidea</taxon>
        <taxon>Cricetidae</taxon>
        <taxon>Arvicolinae</taxon>
        <taxon>Myodes</taxon>
    </lineage>
</organism>
<dbReference type="SUPFAM" id="SSF53335">
    <property type="entry name" value="S-adenosyl-L-methionine-dependent methyltransferases"/>
    <property type="match status" value="1"/>
</dbReference>
<dbReference type="GO" id="GO:0005634">
    <property type="term" value="C:nucleus"/>
    <property type="evidence" value="ECO:0007669"/>
    <property type="project" value="TreeGrafter"/>
</dbReference>
<sequence length="132" mass="15354">MRSPMLRTAKDYYFDSYAHFGIHEETLKDEVHTLTYRNFIFHNRHLFTGWVVPDIVKVNKLAHHQRQGGGGGAARGESGHHHQRVNDGLFYMPMLNSVLHARDKWLAPDGLIFPDQATLYVTAIEDRQYKDY</sequence>
<evidence type="ECO:0000313" key="2">
    <source>
        <dbReference type="EMBL" id="KAK7818384.1"/>
    </source>
</evidence>
<name>A0AAW0IVL3_MYOGA</name>
<gene>
    <name evidence="2" type="ORF">U0070_018700</name>
</gene>
<protein>
    <submittedName>
        <fullName evidence="2">Uncharacterized protein</fullName>
    </submittedName>
</protein>
<dbReference type="Proteomes" id="UP001488838">
    <property type="component" value="Unassembled WGS sequence"/>
</dbReference>
<reference evidence="2 3" key="1">
    <citation type="journal article" date="2023" name="bioRxiv">
        <title>Conserved and derived expression patterns and positive selection on dental genes reveal complex evolutionary context of ever-growing rodent molars.</title>
        <authorList>
            <person name="Calamari Z.T."/>
            <person name="Song A."/>
            <person name="Cohen E."/>
            <person name="Akter M."/>
            <person name="Roy R.D."/>
            <person name="Hallikas O."/>
            <person name="Christensen M.M."/>
            <person name="Li P."/>
            <person name="Marangoni P."/>
            <person name="Jernvall J."/>
            <person name="Klein O.D."/>
        </authorList>
    </citation>
    <scope>NUCLEOTIDE SEQUENCE [LARGE SCALE GENOMIC DNA]</scope>
    <source>
        <strain evidence="2">V071</strain>
    </source>
</reference>
<proteinExistence type="predicted"/>
<dbReference type="GO" id="GO:0035242">
    <property type="term" value="F:protein-arginine omega-N asymmetric methyltransferase activity"/>
    <property type="evidence" value="ECO:0007669"/>
    <property type="project" value="TreeGrafter"/>
</dbReference>
<comment type="caution">
    <text evidence="2">The sequence shown here is derived from an EMBL/GenBank/DDBJ whole genome shotgun (WGS) entry which is preliminary data.</text>
</comment>
<dbReference type="Gene3D" id="3.40.50.150">
    <property type="entry name" value="Vaccinia Virus protein VP39"/>
    <property type="match status" value="1"/>
</dbReference>
<dbReference type="AlphaFoldDB" id="A0AAW0IVL3"/>
<dbReference type="EMBL" id="JBBHLL010000088">
    <property type="protein sequence ID" value="KAK7818384.1"/>
    <property type="molecule type" value="Genomic_DNA"/>
</dbReference>
<keyword evidence="3" id="KW-1185">Reference proteome</keyword>
<dbReference type="PANTHER" id="PTHR11006:SF124">
    <property type="entry name" value="ARGININE METHYLTRANSFERASE 1-RELATED"/>
    <property type="match status" value="1"/>
</dbReference>
<evidence type="ECO:0000256" key="1">
    <source>
        <dbReference type="ARBA" id="ARBA00022691"/>
    </source>
</evidence>
<evidence type="ECO:0000313" key="3">
    <source>
        <dbReference type="Proteomes" id="UP001488838"/>
    </source>
</evidence>
<keyword evidence="1" id="KW-0949">S-adenosyl-L-methionine</keyword>
<dbReference type="InterPro" id="IPR029063">
    <property type="entry name" value="SAM-dependent_MTases_sf"/>
</dbReference>